<evidence type="ECO:0000313" key="2">
    <source>
        <dbReference type="Proteomes" id="UP000187367"/>
    </source>
</evidence>
<keyword evidence="2" id="KW-1185">Reference proteome</keyword>
<dbReference type="Proteomes" id="UP000187367">
    <property type="component" value="Unassembled WGS sequence"/>
</dbReference>
<organism evidence="1 2">
    <name type="scientific">Bacillus swezeyi</name>
    <dbReference type="NCBI Taxonomy" id="1925020"/>
    <lineage>
        <taxon>Bacteria</taxon>
        <taxon>Bacillati</taxon>
        <taxon>Bacillota</taxon>
        <taxon>Bacilli</taxon>
        <taxon>Bacillales</taxon>
        <taxon>Bacillaceae</taxon>
        <taxon>Bacillus</taxon>
    </lineage>
</organism>
<gene>
    <name evidence="1" type="ORF">BW143_08250</name>
</gene>
<proteinExistence type="predicted"/>
<comment type="caution">
    <text evidence="1">The sequence shown here is derived from an EMBL/GenBank/DDBJ whole genome shotgun (WGS) entry which is preliminary data.</text>
</comment>
<reference evidence="1 2" key="1">
    <citation type="submission" date="2017-01" db="EMBL/GenBank/DDBJ databases">
        <title>Bacillus phylogenomics.</title>
        <authorList>
            <person name="Dunlap C."/>
        </authorList>
    </citation>
    <scope>NUCLEOTIDE SEQUENCE [LARGE SCALE GENOMIC DNA]</scope>
    <source>
        <strain evidence="1 2">NRRL B-41282</strain>
    </source>
</reference>
<dbReference type="EMBL" id="MTJL01000012">
    <property type="protein sequence ID" value="OMI06735.1"/>
    <property type="molecule type" value="Genomic_DNA"/>
</dbReference>
<accession>A0A1R1S2V0</accession>
<protein>
    <submittedName>
        <fullName evidence="1">Uncharacterized protein</fullName>
    </submittedName>
</protein>
<evidence type="ECO:0000313" key="1">
    <source>
        <dbReference type="EMBL" id="OMI06735.1"/>
    </source>
</evidence>
<name>A0A1R1S2V0_9BACI</name>
<sequence length="71" mass="8506">MTRIEVIMTSMWMMTIYTKRELYFYASANFKFEKRPSSYLAIRYDRPHLSTFIFPDAGYEKIGRPSPIPSR</sequence>
<accession>A0A1R1QPZ5</accession>
<dbReference type="AlphaFoldDB" id="A0A1R1S2V0"/>